<feature type="transmembrane region" description="Helical" evidence="1">
    <location>
        <begin position="48"/>
        <end position="70"/>
    </location>
</feature>
<keyword evidence="3" id="KW-1185">Reference proteome</keyword>
<feature type="transmembrane region" description="Helical" evidence="1">
    <location>
        <begin position="12"/>
        <end position="36"/>
    </location>
</feature>
<name>A0ABR7H7P3_9FIRM</name>
<feature type="transmembrane region" description="Helical" evidence="1">
    <location>
        <begin position="76"/>
        <end position="98"/>
    </location>
</feature>
<dbReference type="RefSeq" id="WP_187022242.1">
    <property type="nucleotide sequence ID" value="NZ_JACOPB010000006.1"/>
</dbReference>
<evidence type="ECO:0000313" key="2">
    <source>
        <dbReference type="EMBL" id="MBC5709163.1"/>
    </source>
</evidence>
<evidence type="ECO:0000256" key="1">
    <source>
        <dbReference type="SAM" id="Phobius"/>
    </source>
</evidence>
<sequence length="115" mass="12745">MESLLQTLTSQYAQLLAYALAALALAAFTVSVITEVTKNVGFLGRIPTALQVIILSIALCQLAYLGYLSYTRHSLVWYGPVIALVFAFYVAFLAMYGWEKLAELWKRYKKPGGST</sequence>
<keyword evidence="1" id="KW-1133">Transmembrane helix</keyword>
<reference evidence="2 3" key="1">
    <citation type="submission" date="2020-08" db="EMBL/GenBank/DDBJ databases">
        <title>Genome public.</title>
        <authorList>
            <person name="Liu C."/>
            <person name="Sun Q."/>
        </authorList>
    </citation>
    <scope>NUCLEOTIDE SEQUENCE [LARGE SCALE GENOMIC DNA]</scope>
    <source>
        <strain evidence="2 3">NSJ-66</strain>
    </source>
</reference>
<proteinExistence type="predicted"/>
<dbReference type="EMBL" id="JACOPB010000006">
    <property type="protein sequence ID" value="MBC5709163.1"/>
    <property type="molecule type" value="Genomic_DNA"/>
</dbReference>
<keyword evidence="1" id="KW-0472">Membrane</keyword>
<organism evidence="2 3">
    <name type="scientific">Hungatella hominis</name>
    <dbReference type="NCBI Taxonomy" id="2763050"/>
    <lineage>
        <taxon>Bacteria</taxon>
        <taxon>Bacillati</taxon>
        <taxon>Bacillota</taxon>
        <taxon>Clostridia</taxon>
        <taxon>Lachnospirales</taxon>
        <taxon>Lachnospiraceae</taxon>
        <taxon>Hungatella</taxon>
    </lineage>
</organism>
<comment type="caution">
    <text evidence="2">The sequence shown here is derived from an EMBL/GenBank/DDBJ whole genome shotgun (WGS) entry which is preliminary data.</text>
</comment>
<gene>
    <name evidence="2" type="ORF">H8S75_14490</name>
</gene>
<protein>
    <submittedName>
        <fullName evidence="2">Uncharacterized protein</fullName>
    </submittedName>
</protein>
<evidence type="ECO:0000313" key="3">
    <source>
        <dbReference type="Proteomes" id="UP000634672"/>
    </source>
</evidence>
<keyword evidence="1" id="KW-0812">Transmembrane</keyword>
<accession>A0ABR7H7P3</accession>
<dbReference type="Proteomes" id="UP000634672">
    <property type="component" value="Unassembled WGS sequence"/>
</dbReference>